<feature type="compositionally biased region" description="Basic and acidic residues" evidence="1">
    <location>
        <begin position="239"/>
        <end position="266"/>
    </location>
</feature>
<name>A0ABM8B2J3_9BACT</name>
<dbReference type="Proteomes" id="UP001317742">
    <property type="component" value="Chromosome"/>
</dbReference>
<accession>A0ABM8B2J3</accession>
<keyword evidence="2" id="KW-0732">Signal</keyword>
<gene>
    <name evidence="3" type="ORF">SYK_24060</name>
</gene>
<feature type="region of interest" description="Disordered" evidence="1">
    <location>
        <begin position="213"/>
        <end position="266"/>
    </location>
</feature>
<feature type="chain" id="PRO_5046850822" description="DUF4412 domain-containing protein" evidence="2">
    <location>
        <begin position="21"/>
        <end position="266"/>
    </location>
</feature>
<protein>
    <recommendedName>
        <fullName evidence="5">DUF4412 domain-containing protein</fullName>
    </recommendedName>
</protein>
<evidence type="ECO:0008006" key="5">
    <source>
        <dbReference type="Google" id="ProtNLM"/>
    </source>
</evidence>
<evidence type="ECO:0000313" key="3">
    <source>
        <dbReference type="EMBL" id="BDQ38046.1"/>
    </source>
</evidence>
<dbReference type="RefSeq" id="WP_281760553.1">
    <property type="nucleotide sequence ID" value="NZ_AP026709.1"/>
</dbReference>
<proteinExistence type="predicted"/>
<keyword evidence="4" id="KW-1185">Reference proteome</keyword>
<sequence length="266" mass="29123">MRKFLFCLCVFLVMPVCAQAASDIVATYTYSDGSMITLVTRDAHHVRMDTSPTSYMQLSGGKVYSVTCDESGACNVMDMGQMAGMASGFSSMFGGGDEAAETEYDVRYEKTGRTETVAGYKGTVYEAKVYEDGKITSREEMVLSNHSNIKKLSEGWIAIAEALTQSMGDSFDDSMEEAKKMGYGGLLRSGNDMRLTSLTVRSLDSAYYKLPANSQQVQMQQPPAQQQSNNDMGLEDDAKDVGYDAKEATKDEIKSGLRDAISDMFN</sequence>
<feature type="signal peptide" evidence="2">
    <location>
        <begin position="1"/>
        <end position="20"/>
    </location>
</feature>
<evidence type="ECO:0000313" key="4">
    <source>
        <dbReference type="Proteomes" id="UP001317742"/>
    </source>
</evidence>
<reference evidence="3 4" key="1">
    <citation type="submission" date="2022-08" db="EMBL/GenBank/DDBJ databases">
        <title>Genome Sequence of the sulphate-reducing bacterium, Pseudodesulfovibrio sp. SYK.</title>
        <authorList>
            <person name="Kondo R."/>
            <person name="Kataoka T."/>
        </authorList>
    </citation>
    <scope>NUCLEOTIDE SEQUENCE [LARGE SCALE GENOMIC DNA]</scope>
    <source>
        <strain evidence="3 4">SYK</strain>
    </source>
</reference>
<dbReference type="EMBL" id="AP026709">
    <property type="protein sequence ID" value="BDQ38046.1"/>
    <property type="molecule type" value="Genomic_DNA"/>
</dbReference>
<organism evidence="3 4">
    <name type="scientific">Pseudodesulfovibrio nedwellii</name>
    <dbReference type="NCBI Taxonomy" id="2973072"/>
    <lineage>
        <taxon>Bacteria</taxon>
        <taxon>Pseudomonadati</taxon>
        <taxon>Thermodesulfobacteriota</taxon>
        <taxon>Desulfovibrionia</taxon>
        <taxon>Desulfovibrionales</taxon>
        <taxon>Desulfovibrionaceae</taxon>
    </lineage>
</organism>
<evidence type="ECO:0000256" key="1">
    <source>
        <dbReference type="SAM" id="MobiDB-lite"/>
    </source>
</evidence>
<evidence type="ECO:0000256" key="2">
    <source>
        <dbReference type="SAM" id="SignalP"/>
    </source>
</evidence>
<feature type="compositionally biased region" description="Low complexity" evidence="1">
    <location>
        <begin position="213"/>
        <end position="230"/>
    </location>
</feature>